<evidence type="ECO:0000313" key="7">
    <source>
        <dbReference type="EMBL" id="MBK3331665.1"/>
    </source>
</evidence>
<keyword evidence="2" id="KW-0067">ATP-binding</keyword>
<dbReference type="InterPro" id="IPR027417">
    <property type="entry name" value="P-loop_NTPase"/>
</dbReference>
<comment type="caution">
    <text evidence="7">The sequence shown here is derived from an EMBL/GenBank/DDBJ whole genome shotgun (WGS) entry which is preliminary data.</text>
</comment>
<evidence type="ECO:0000256" key="4">
    <source>
        <dbReference type="ARBA" id="ARBA00023125"/>
    </source>
</evidence>
<dbReference type="Proteomes" id="UP000772812">
    <property type="component" value="Unassembled WGS sequence"/>
</dbReference>
<sequence>MFFDYTKPEVVRFIQEFKVGKIFYDLLVEHPEEIEEKLEDRKEFIGVSNGIKKVFDLIRKYATNDYPVLIVGETGTGKELTARAIHERSKRADKPFVVVNCAAIPENLLESELFGYEKGAFTDAHRRKIGRIEFANGGTLFLDEIGDMPVSMQAKLLRFLEDYTFTRVGGNETLHANVRIIAATNVNLEEAVKKGKFREDLYYRLNVLTINIPPLRERKEDIMVLAKYFLNRYAKETGKDIKGFTPEAEEALLNYSWPGNVRELINVIRKAVVLTENTYISEKELNLRREDVDTAYCLNGHSLNLKENIEKVERELVRRAFLKTGGNITKMAKLLGISRPKVYTLIEKHRIGEVSG</sequence>
<evidence type="ECO:0000256" key="2">
    <source>
        <dbReference type="ARBA" id="ARBA00022840"/>
    </source>
</evidence>
<name>A0ABS1GFH2_9AQUI</name>
<dbReference type="PRINTS" id="PR01590">
    <property type="entry name" value="HTHFIS"/>
</dbReference>
<dbReference type="PANTHER" id="PTHR32071">
    <property type="entry name" value="TRANSCRIPTIONAL REGULATORY PROTEIN"/>
    <property type="match status" value="1"/>
</dbReference>
<protein>
    <submittedName>
        <fullName evidence="7">Sigma-54-dependent Fis family transcriptional regulator</fullName>
    </submittedName>
</protein>
<dbReference type="InterPro" id="IPR002197">
    <property type="entry name" value="HTH_Fis"/>
</dbReference>
<dbReference type="InterPro" id="IPR002078">
    <property type="entry name" value="Sigma_54_int"/>
</dbReference>
<evidence type="ECO:0000313" key="8">
    <source>
        <dbReference type="Proteomes" id="UP000772812"/>
    </source>
</evidence>
<dbReference type="Gene3D" id="1.10.10.60">
    <property type="entry name" value="Homeodomain-like"/>
    <property type="match status" value="1"/>
</dbReference>
<dbReference type="Pfam" id="PF00158">
    <property type="entry name" value="Sigma54_activat"/>
    <property type="match status" value="1"/>
</dbReference>
<evidence type="ECO:0000256" key="1">
    <source>
        <dbReference type="ARBA" id="ARBA00022741"/>
    </source>
</evidence>
<keyword evidence="8" id="KW-1185">Reference proteome</keyword>
<dbReference type="EMBL" id="JAACYA010000001">
    <property type="protein sequence ID" value="MBK3331665.1"/>
    <property type="molecule type" value="Genomic_DNA"/>
</dbReference>
<keyword evidence="4" id="KW-0238">DNA-binding</keyword>
<dbReference type="SUPFAM" id="SSF52540">
    <property type="entry name" value="P-loop containing nucleoside triphosphate hydrolases"/>
    <property type="match status" value="1"/>
</dbReference>
<proteinExistence type="predicted"/>
<evidence type="ECO:0000259" key="6">
    <source>
        <dbReference type="PROSITE" id="PS50045"/>
    </source>
</evidence>
<keyword evidence="3" id="KW-0805">Transcription regulation</keyword>
<dbReference type="PROSITE" id="PS50045">
    <property type="entry name" value="SIGMA54_INTERACT_4"/>
    <property type="match status" value="1"/>
</dbReference>
<dbReference type="InterPro" id="IPR025943">
    <property type="entry name" value="Sigma_54_int_dom_ATP-bd_2"/>
</dbReference>
<reference evidence="7 8" key="1">
    <citation type="journal article" date="2021" name="Syst. Appl. Microbiol.">
        <title>Persephonella atlantica sp. nov.: How to adapt to physico-chemical gradients in high temperature hydrothermal habitats.</title>
        <authorList>
            <person name="Francois D.X."/>
            <person name="Godfroy A."/>
            <person name="Mathien C."/>
            <person name="Aube J."/>
            <person name="Cathalot C."/>
            <person name="Lesongeur F."/>
            <person name="L'Haridon S."/>
            <person name="Philippon X."/>
            <person name="Roussel E.G."/>
        </authorList>
    </citation>
    <scope>NUCLEOTIDE SEQUENCE [LARGE SCALE GENOMIC DNA]</scope>
    <source>
        <strain evidence="7 8">MO1340</strain>
    </source>
</reference>
<dbReference type="PROSITE" id="PS00688">
    <property type="entry name" value="SIGMA54_INTERACT_3"/>
    <property type="match status" value="1"/>
</dbReference>
<accession>A0ABS1GFH2</accession>
<evidence type="ECO:0000256" key="3">
    <source>
        <dbReference type="ARBA" id="ARBA00023015"/>
    </source>
</evidence>
<dbReference type="Pfam" id="PF25601">
    <property type="entry name" value="AAA_lid_14"/>
    <property type="match status" value="1"/>
</dbReference>
<dbReference type="SUPFAM" id="SSF46689">
    <property type="entry name" value="Homeodomain-like"/>
    <property type="match status" value="1"/>
</dbReference>
<feature type="domain" description="Sigma-54 factor interaction" evidence="6">
    <location>
        <begin position="44"/>
        <end position="273"/>
    </location>
</feature>
<dbReference type="InterPro" id="IPR003593">
    <property type="entry name" value="AAA+_ATPase"/>
</dbReference>
<gene>
    <name evidence="7" type="ORF">GWK41_01130</name>
</gene>
<keyword evidence="1" id="KW-0547">Nucleotide-binding</keyword>
<dbReference type="PROSITE" id="PS00676">
    <property type="entry name" value="SIGMA54_INTERACT_2"/>
    <property type="match status" value="1"/>
</dbReference>
<dbReference type="PANTHER" id="PTHR32071:SF113">
    <property type="entry name" value="ALGINATE BIOSYNTHESIS TRANSCRIPTIONAL REGULATORY PROTEIN ALGB"/>
    <property type="match status" value="1"/>
</dbReference>
<dbReference type="SMART" id="SM00382">
    <property type="entry name" value="AAA"/>
    <property type="match status" value="1"/>
</dbReference>
<dbReference type="CDD" id="cd00009">
    <property type="entry name" value="AAA"/>
    <property type="match status" value="1"/>
</dbReference>
<dbReference type="Gene3D" id="1.10.8.60">
    <property type="match status" value="1"/>
</dbReference>
<dbReference type="Pfam" id="PF02954">
    <property type="entry name" value="HTH_8"/>
    <property type="match status" value="1"/>
</dbReference>
<dbReference type="InterPro" id="IPR058031">
    <property type="entry name" value="AAA_lid_NorR"/>
</dbReference>
<evidence type="ECO:0000256" key="5">
    <source>
        <dbReference type="ARBA" id="ARBA00023163"/>
    </source>
</evidence>
<dbReference type="InterPro" id="IPR009057">
    <property type="entry name" value="Homeodomain-like_sf"/>
</dbReference>
<dbReference type="InterPro" id="IPR025944">
    <property type="entry name" value="Sigma_54_int_dom_CS"/>
</dbReference>
<dbReference type="Gene3D" id="3.40.50.300">
    <property type="entry name" value="P-loop containing nucleotide triphosphate hydrolases"/>
    <property type="match status" value="1"/>
</dbReference>
<organism evidence="7 8">
    <name type="scientific">Persephonella atlantica</name>
    <dbReference type="NCBI Taxonomy" id="2699429"/>
    <lineage>
        <taxon>Bacteria</taxon>
        <taxon>Pseudomonadati</taxon>
        <taxon>Aquificota</taxon>
        <taxon>Aquificia</taxon>
        <taxon>Aquificales</taxon>
        <taxon>Hydrogenothermaceae</taxon>
        <taxon>Persephonella</taxon>
    </lineage>
</organism>
<keyword evidence="5" id="KW-0804">Transcription</keyword>